<dbReference type="Pfam" id="PF00263">
    <property type="entry name" value="Secretin"/>
    <property type="match status" value="1"/>
</dbReference>
<organism evidence="5 6">
    <name type="scientific">Fuerstiella marisgermanici</name>
    <dbReference type="NCBI Taxonomy" id="1891926"/>
    <lineage>
        <taxon>Bacteria</taxon>
        <taxon>Pseudomonadati</taxon>
        <taxon>Planctomycetota</taxon>
        <taxon>Planctomycetia</taxon>
        <taxon>Planctomycetales</taxon>
        <taxon>Planctomycetaceae</taxon>
        <taxon>Fuerstiella</taxon>
    </lineage>
</organism>
<dbReference type="GO" id="GO:0009306">
    <property type="term" value="P:protein secretion"/>
    <property type="evidence" value="ECO:0007669"/>
    <property type="project" value="InterPro"/>
</dbReference>
<feature type="region of interest" description="Disordered" evidence="2">
    <location>
        <begin position="31"/>
        <end position="50"/>
    </location>
</feature>
<evidence type="ECO:0000256" key="3">
    <source>
        <dbReference type="SAM" id="SignalP"/>
    </source>
</evidence>
<evidence type="ECO:0000256" key="2">
    <source>
        <dbReference type="SAM" id="MobiDB-lite"/>
    </source>
</evidence>
<feature type="compositionally biased region" description="Basic and acidic residues" evidence="2">
    <location>
        <begin position="363"/>
        <end position="383"/>
    </location>
</feature>
<name>A0A1P8WNJ7_9PLAN</name>
<keyword evidence="6" id="KW-1185">Reference proteome</keyword>
<evidence type="ECO:0000313" key="5">
    <source>
        <dbReference type="EMBL" id="APZ95636.1"/>
    </source>
</evidence>
<feature type="compositionally biased region" description="Low complexity" evidence="2">
    <location>
        <begin position="345"/>
        <end position="357"/>
    </location>
</feature>
<dbReference type="EMBL" id="CP017641">
    <property type="protein sequence ID" value="APZ95636.1"/>
    <property type="molecule type" value="Genomic_DNA"/>
</dbReference>
<sequence length="410" mass="44016" precursor="true">MRRSRLLSVCAVALPVLGLCCTSVLLAADGEPQLGRPADRGRNAERSGGHGPQVVTIEVEILVSGSNGNDSTPQLADHFRLTTLQNSRAMAQLGRQTPVVVGQQVFGGRGTPVRTQTEQKSTGTVVQVEPQITGAGIVVELTIEKSWLEYPQAESRDVEARPPIDLPTTYSAQLKTTLLIEDGKAETISAKVSGGNDAREAVIHVSASTRNGGRRSADSSASRQPPGRDRSRSSFPGRNPEAENRGRDSFRPGPPGRSQDRSRFPQRPNADHDDRHAGNLGDHSDVKDRVTIIATRIFEKLDKNNDGELQGAERTSMGPMLHALGFDEADEVTIRSLTEKLRNRAGASGPPSRQPGPGQRGRGRTDHGNRPTEDGPDRPHADESNTDDSDSGDEDGEAEESDTTDDADSP</sequence>
<feature type="compositionally biased region" description="Basic and acidic residues" evidence="2">
    <location>
        <begin position="37"/>
        <end position="48"/>
    </location>
</feature>
<feature type="signal peptide" evidence="3">
    <location>
        <begin position="1"/>
        <end position="27"/>
    </location>
</feature>
<evidence type="ECO:0000259" key="4">
    <source>
        <dbReference type="Pfam" id="PF00263"/>
    </source>
</evidence>
<feature type="compositionally biased region" description="Basic and acidic residues" evidence="2">
    <location>
        <begin position="258"/>
        <end position="283"/>
    </location>
</feature>
<evidence type="ECO:0000256" key="1">
    <source>
        <dbReference type="RuleBase" id="RU004003"/>
    </source>
</evidence>
<accession>A0A1P8WNJ7</accession>
<comment type="similarity">
    <text evidence="1">Belongs to the bacterial secretin family.</text>
</comment>
<feature type="compositionally biased region" description="Acidic residues" evidence="2">
    <location>
        <begin position="384"/>
        <end position="410"/>
    </location>
</feature>
<gene>
    <name evidence="5" type="ORF">Fuma_05295</name>
</gene>
<evidence type="ECO:0000313" key="6">
    <source>
        <dbReference type="Proteomes" id="UP000187735"/>
    </source>
</evidence>
<feature type="region of interest" description="Disordered" evidence="2">
    <location>
        <begin position="206"/>
        <end position="283"/>
    </location>
</feature>
<dbReference type="InterPro" id="IPR004846">
    <property type="entry name" value="T2SS/T3SS_dom"/>
</dbReference>
<proteinExistence type="inferred from homology"/>
<keyword evidence="3" id="KW-0732">Signal</keyword>
<feature type="domain" description="Type II/III secretion system secretin-like" evidence="4">
    <location>
        <begin position="80"/>
        <end position="185"/>
    </location>
</feature>
<dbReference type="Proteomes" id="UP000187735">
    <property type="component" value="Chromosome"/>
</dbReference>
<protein>
    <submittedName>
        <fullName evidence="5">Bacterial type II and III secretion system protein</fullName>
    </submittedName>
</protein>
<feature type="compositionally biased region" description="Basic and acidic residues" evidence="2">
    <location>
        <begin position="240"/>
        <end position="250"/>
    </location>
</feature>
<reference evidence="5 6" key="1">
    <citation type="journal article" date="2016" name="Front. Microbiol.">
        <title>Fuerstia marisgermanicae gen. nov., sp. nov., an Unusual Member of the Phylum Planctomycetes from the German Wadden Sea.</title>
        <authorList>
            <person name="Kohn T."/>
            <person name="Heuer A."/>
            <person name="Jogler M."/>
            <person name="Vollmers J."/>
            <person name="Boedeker C."/>
            <person name="Bunk B."/>
            <person name="Rast P."/>
            <person name="Borchert D."/>
            <person name="Glockner I."/>
            <person name="Freese H.M."/>
            <person name="Klenk H.P."/>
            <person name="Overmann J."/>
            <person name="Kaster A.K."/>
            <person name="Rohde M."/>
            <person name="Wiegand S."/>
            <person name="Jogler C."/>
        </authorList>
    </citation>
    <scope>NUCLEOTIDE SEQUENCE [LARGE SCALE GENOMIC DNA]</scope>
    <source>
        <strain evidence="5 6">NH11</strain>
    </source>
</reference>
<dbReference type="KEGG" id="fmr:Fuma_05295"/>
<dbReference type="RefSeq" id="WP_077026777.1">
    <property type="nucleotide sequence ID" value="NZ_CP017641.1"/>
</dbReference>
<dbReference type="AlphaFoldDB" id="A0A1P8WNJ7"/>
<feature type="chain" id="PRO_5012659154" evidence="3">
    <location>
        <begin position="28"/>
        <end position="410"/>
    </location>
</feature>
<feature type="region of interest" description="Disordered" evidence="2">
    <location>
        <begin position="340"/>
        <end position="410"/>
    </location>
</feature>